<evidence type="ECO:0000313" key="2">
    <source>
        <dbReference type="EMBL" id="MDC8640604.1"/>
    </source>
</evidence>
<dbReference type="AlphaFoldDB" id="A0A9X4BW15"/>
<feature type="compositionally biased region" description="Low complexity" evidence="1">
    <location>
        <begin position="74"/>
        <end position="85"/>
    </location>
</feature>
<name>A0A9X4BW15_9XANT</name>
<feature type="region of interest" description="Disordered" evidence="1">
    <location>
        <begin position="72"/>
        <end position="120"/>
    </location>
</feature>
<reference evidence="2" key="1">
    <citation type="journal article" date="2022" name="Phytopathology">
        <title>Whole genome sequencing-based tracing of a 2022 introduction and outbreak of Xanthomonas hortorum pv. pelargonii.</title>
        <authorList>
            <person name="Iruegas Bocardo F."/>
            <person name="Weisberg A.J."/>
            <person name="Riutta E.R."/>
            <person name="Kilday K.B."/>
            <person name="Bonkowski J.C."/>
            <person name="Creswell T.C."/>
            <person name="Daughtrey M."/>
            <person name="Rane K.K."/>
            <person name="Grunwald N.J."/>
            <person name="Chang J.H."/>
            <person name="Putnam M."/>
        </authorList>
    </citation>
    <scope>NUCLEOTIDE SEQUENCE</scope>
    <source>
        <strain evidence="2">22-338</strain>
    </source>
</reference>
<dbReference type="EMBL" id="JANWTP010000145">
    <property type="protein sequence ID" value="MDC8640604.1"/>
    <property type="molecule type" value="Genomic_DNA"/>
</dbReference>
<dbReference type="Proteomes" id="UP001140230">
    <property type="component" value="Unassembled WGS sequence"/>
</dbReference>
<organism evidence="2 3">
    <name type="scientific">Xanthomonas hortorum pv. hederae</name>
    <dbReference type="NCBI Taxonomy" id="453603"/>
    <lineage>
        <taxon>Bacteria</taxon>
        <taxon>Pseudomonadati</taxon>
        <taxon>Pseudomonadota</taxon>
        <taxon>Gammaproteobacteria</taxon>
        <taxon>Lysobacterales</taxon>
        <taxon>Lysobacteraceae</taxon>
        <taxon>Xanthomonas</taxon>
    </lineage>
</organism>
<dbReference type="RefSeq" id="WP_146094739.1">
    <property type="nucleotide sequence ID" value="NZ_CP168173.1"/>
</dbReference>
<feature type="compositionally biased region" description="Basic residues" evidence="1">
    <location>
        <begin position="86"/>
        <end position="95"/>
    </location>
</feature>
<reference evidence="2" key="2">
    <citation type="submission" date="2022-08" db="EMBL/GenBank/DDBJ databases">
        <authorList>
            <person name="Iruegas-Bocardo F."/>
            <person name="Weisberg A.J."/>
            <person name="Riutta E.R."/>
            <person name="Kilday K."/>
            <person name="Bonkowski J.C."/>
            <person name="Creswell T."/>
            <person name="Daughtrey M.L."/>
            <person name="Rane K."/>
            <person name="Grunwald N.J."/>
            <person name="Chang J.H."/>
            <person name="Putnam M.L."/>
        </authorList>
    </citation>
    <scope>NUCLEOTIDE SEQUENCE</scope>
    <source>
        <strain evidence="2">22-338</strain>
    </source>
</reference>
<gene>
    <name evidence="2" type="ORF">NY667_23115</name>
</gene>
<evidence type="ECO:0000313" key="3">
    <source>
        <dbReference type="Proteomes" id="UP001140230"/>
    </source>
</evidence>
<evidence type="ECO:0000256" key="1">
    <source>
        <dbReference type="SAM" id="MobiDB-lite"/>
    </source>
</evidence>
<accession>A0A9X4BW15</accession>
<sequence>MSTEPWAYHSNNPLWQFLGLPFEEFDSYVQLLCGGTSYKTNCVLLSSSGKIFAHIVDTADLLTLIKAIRPRMLPNASDPNPSSSSAKKHVHRATRRPQADKPKPDPPLNGKPKQKSSGPF</sequence>
<comment type="caution">
    <text evidence="2">The sequence shown here is derived from an EMBL/GenBank/DDBJ whole genome shotgun (WGS) entry which is preliminary data.</text>
</comment>
<proteinExistence type="predicted"/>
<protein>
    <submittedName>
        <fullName evidence="2">Uncharacterized protein</fullName>
    </submittedName>
</protein>